<evidence type="ECO:0000256" key="5">
    <source>
        <dbReference type="ARBA" id="ARBA00031445"/>
    </source>
</evidence>
<evidence type="ECO:0000259" key="8">
    <source>
        <dbReference type="Pfam" id="PF04413"/>
    </source>
</evidence>
<keyword evidence="10" id="KW-1185">Reference proteome</keyword>
<dbReference type="InterPro" id="IPR038107">
    <property type="entry name" value="Glycos_transf_N_sf"/>
</dbReference>
<evidence type="ECO:0000313" key="10">
    <source>
        <dbReference type="Proteomes" id="UP001447842"/>
    </source>
</evidence>
<dbReference type="SUPFAM" id="SSF53756">
    <property type="entry name" value="UDP-Glycosyltransferase/glycogen phosphorylase"/>
    <property type="match status" value="1"/>
</dbReference>
<comment type="subcellular location">
    <subcellularLocation>
        <location evidence="7">Cell membrane</location>
    </subcellularLocation>
</comment>
<keyword evidence="7" id="KW-1133">Transmembrane helix</keyword>
<evidence type="ECO:0000313" key="9">
    <source>
        <dbReference type="EMBL" id="XAU15570.1"/>
    </source>
</evidence>
<sequence>MKPFSLIYFLLSALLYVAAIPLLLLFSLRSKYRESLPARFFLKGNPPFTPGGIWFHACSVGETRALKPLLAPLSPEEVRISTITQTGQDVAKGYGSEHRYLPYELFMPFWVKPQRALVVLEAEFWYLLFAVARARGAEVVLLNARLSERSFPRYLKLRWFYRRLFARVDKIFCQSDADKARFEQLGASNIEVIGNIKLAQSVTATKRYPKPEGETIVAASTHEGEEAMILEAFRARHAEHPDSRLLVVPRHPERFDAVWELLHGQCDGERIARWSTDGGIDALGEHPVVLVDAMGELNNLYAISDIAVLGGAFKADVGGHNPLEPAHFGCRTLTGTHFFNQRELMRYVDNIAVVENDALTEALLHAEGLRPASINGSVDLQPFFDYLTKESAS</sequence>
<feature type="transmembrane region" description="Helical" evidence="7">
    <location>
        <begin position="6"/>
        <end position="26"/>
    </location>
</feature>
<keyword evidence="7" id="KW-0812">Transmembrane</keyword>
<evidence type="ECO:0000256" key="7">
    <source>
        <dbReference type="RuleBase" id="RU365103"/>
    </source>
</evidence>
<keyword evidence="4 7" id="KW-0808">Transferase</keyword>
<keyword evidence="7" id="KW-0448">Lipopolysaccharide biosynthesis</keyword>
<dbReference type="EMBL" id="CP147920">
    <property type="protein sequence ID" value="XAU15570.1"/>
    <property type="molecule type" value="Genomic_DNA"/>
</dbReference>
<dbReference type="PANTHER" id="PTHR42755">
    <property type="entry name" value="3-DEOXY-MANNO-OCTULOSONATE CYTIDYLYLTRANSFERASE"/>
    <property type="match status" value="1"/>
</dbReference>
<comment type="similarity">
    <text evidence="7">Belongs to the glycosyltransferase group 1 family.</text>
</comment>
<evidence type="ECO:0000256" key="4">
    <source>
        <dbReference type="ARBA" id="ARBA00022679"/>
    </source>
</evidence>
<keyword evidence="9" id="KW-0328">Glycosyltransferase</keyword>
<evidence type="ECO:0000256" key="6">
    <source>
        <dbReference type="ARBA" id="ARBA00049183"/>
    </source>
</evidence>
<comment type="pathway">
    <text evidence="1 7">Bacterial outer membrane biogenesis; LPS core biosynthesis.</text>
</comment>
<keyword evidence="7" id="KW-0472">Membrane</keyword>
<organism evidence="9 10">
    <name type="scientific">Sulfurimonas diazotrophicus</name>
    <dbReference type="NCBI Taxonomy" id="3131939"/>
    <lineage>
        <taxon>Bacteria</taxon>
        <taxon>Pseudomonadati</taxon>
        <taxon>Campylobacterota</taxon>
        <taxon>Epsilonproteobacteria</taxon>
        <taxon>Campylobacterales</taxon>
        <taxon>Sulfurimonadaceae</taxon>
        <taxon>Sulfurimonas</taxon>
    </lineage>
</organism>
<evidence type="ECO:0000256" key="3">
    <source>
        <dbReference type="ARBA" id="ARBA00019077"/>
    </source>
</evidence>
<dbReference type="Pfam" id="PF04413">
    <property type="entry name" value="Glycos_transf_N"/>
    <property type="match status" value="1"/>
</dbReference>
<name>A0ABZ3HAL4_9BACT</name>
<feature type="domain" description="3-deoxy-D-manno-octulosonic-acid transferase N-terminal" evidence="8">
    <location>
        <begin position="38"/>
        <end position="199"/>
    </location>
</feature>
<protein>
    <recommendedName>
        <fullName evidence="3 7">3-deoxy-D-manno-octulosonic acid transferase</fullName>
        <shortName evidence="7">Kdo transferase</shortName>
        <ecNumber evidence="2 7">2.4.99.12</ecNumber>
    </recommendedName>
    <alternativeName>
        <fullName evidence="5 7">Lipid IV(A) 3-deoxy-D-manno-octulosonic acid transferase</fullName>
    </alternativeName>
</protein>
<dbReference type="Gene3D" id="3.40.50.11720">
    <property type="entry name" value="3-Deoxy-D-manno-octulosonic-acid transferase, N-terminal domain"/>
    <property type="match status" value="1"/>
</dbReference>
<dbReference type="NCBIfam" id="NF004389">
    <property type="entry name" value="PRK05749.1-5"/>
    <property type="match status" value="1"/>
</dbReference>
<comment type="catalytic activity">
    <reaction evidence="6 7">
        <text>lipid IVA (E. coli) + CMP-3-deoxy-beta-D-manno-octulosonate = alpha-Kdo-(2-&gt;6)-lipid IVA (E. coli) + CMP + H(+)</text>
        <dbReference type="Rhea" id="RHEA:28066"/>
        <dbReference type="ChEBI" id="CHEBI:15378"/>
        <dbReference type="ChEBI" id="CHEBI:58603"/>
        <dbReference type="ChEBI" id="CHEBI:60364"/>
        <dbReference type="ChEBI" id="CHEBI:60377"/>
        <dbReference type="ChEBI" id="CHEBI:85987"/>
        <dbReference type="EC" id="2.4.99.12"/>
    </reaction>
</comment>
<evidence type="ECO:0000256" key="2">
    <source>
        <dbReference type="ARBA" id="ARBA00012621"/>
    </source>
</evidence>
<proteinExistence type="inferred from homology"/>
<dbReference type="InterPro" id="IPR039901">
    <property type="entry name" value="Kdotransferase"/>
</dbReference>
<keyword evidence="7" id="KW-1003">Cell membrane</keyword>
<dbReference type="EC" id="2.4.99.12" evidence="2 7"/>
<dbReference type="RefSeq" id="WP_345972991.1">
    <property type="nucleotide sequence ID" value="NZ_CP147920.1"/>
</dbReference>
<gene>
    <name evidence="9" type="primary">waaA</name>
    <name evidence="9" type="ORF">WCY31_02460</name>
</gene>
<dbReference type="Proteomes" id="UP001447842">
    <property type="component" value="Chromosome"/>
</dbReference>
<dbReference type="PANTHER" id="PTHR42755:SF1">
    <property type="entry name" value="3-DEOXY-D-MANNO-OCTULOSONIC ACID TRANSFERASE, MITOCHONDRIAL-RELATED"/>
    <property type="match status" value="1"/>
</dbReference>
<dbReference type="Gene3D" id="3.40.50.2000">
    <property type="entry name" value="Glycogen Phosphorylase B"/>
    <property type="match status" value="1"/>
</dbReference>
<dbReference type="GO" id="GO:0043842">
    <property type="term" value="F:Kdo transferase activity"/>
    <property type="evidence" value="ECO:0007669"/>
    <property type="project" value="UniProtKB-EC"/>
</dbReference>
<accession>A0ABZ3HAL4</accession>
<comment type="function">
    <text evidence="7">Involved in lipopolysaccharide (LPS) biosynthesis. Catalyzes the transfer of 3-deoxy-D-manno-octulosonate (Kdo) residue(s) from CMP-Kdo to lipid IV(A), the tetraacyldisaccharide-1,4'-bisphosphate precursor of lipid A.</text>
</comment>
<dbReference type="InterPro" id="IPR007507">
    <property type="entry name" value="Glycos_transf_N"/>
</dbReference>
<reference evidence="9 10" key="1">
    <citation type="submission" date="2024-03" db="EMBL/GenBank/DDBJ databases">
        <title>Sulfurimonas sp. HSL3-1.</title>
        <authorList>
            <person name="Wang S."/>
        </authorList>
    </citation>
    <scope>NUCLEOTIDE SEQUENCE [LARGE SCALE GENOMIC DNA]</scope>
    <source>
        <strain evidence="9 10">HSL3-1</strain>
    </source>
</reference>
<evidence type="ECO:0000256" key="1">
    <source>
        <dbReference type="ARBA" id="ARBA00004713"/>
    </source>
</evidence>